<dbReference type="InterPro" id="IPR005152">
    <property type="entry name" value="Lipase_secreted"/>
</dbReference>
<accession>A0A2S8BR58</accession>
<dbReference type="SUPFAM" id="SSF53474">
    <property type="entry name" value="alpha/beta-Hydrolases"/>
    <property type="match status" value="1"/>
</dbReference>
<dbReference type="Gene3D" id="3.40.50.1820">
    <property type="entry name" value="alpha/beta hydrolase"/>
    <property type="match status" value="1"/>
</dbReference>
<organism evidence="1 2">
    <name type="scientific">Mycobacterium talmoniae</name>
    <dbReference type="NCBI Taxonomy" id="1858794"/>
    <lineage>
        <taxon>Bacteria</taxon>
        <taxon>Bacillati</taxon>
        <taxon>Actinomycetota</taxon>
        <taxon>Actinomycetes</taxon>
        <taxon>Mycobacteriales</taxon>
        <taxon>Mycobacteriaceae</taxon>
        <taxon>Mycobacterium</taxon>
    </lineage>
</organism>
<dbReference type="PANTHER" id="PTHR34853:SF1">
    <property type="entry name" value="LIPASE 5"/>
    <property type="match status" value="1"/>
</dbReference>
<dbReference type="RefSeq" id="WP_158260284.1">
    <property type="nucleotide sequence ID" value="NZ_MLQM01000029.1"/>
</dbReference>
<dbReference type="PIRSF" id="PIRSF029171">
    <property type="entry name" value="Esterase_LipA"/>
    <property type="match status" value="1"/>
</dbReference>
<dbReference type="AlphaFoldDB" id="A0A2S8BR58"/>
<name>A0A2S8BR58_9MYCO</name>
<dbReference type="InterPro" id="IPR029058">
    <property type="entry name" value="AB_hydrolase_fold"/>
</dbReference>
<dbReference type="Gene3D" id="1.10.260.130">
    <property type="match status" value="1"/>
</dbReference>
<evidence type="ECO:0000313" key="1">
    <source>
        <dbReference type="EMBL" id="PQM49117.1"/>
    </source>
</evidence>
<comment type="caution">
    <text evidence="1">The sequence shown here is derived from an EMBL/GenBank/DDBJ whole genome shotgun (WGS) entry which is preliminary data.</text>
</comment>
<dbReference type="PANTHER" id="PTHR34853">
    <property type="match status" value="1"/>
</dbReference>
<evidence type="ECO:0000313" key="2">
    <source>
        <dbReference type="Proteomes" id="UP000238296"/>
    </source>
</evidence>
<dbReference type="EMBL" id="PPEA01000099">
    <property type="protein sequence ID" value="PQM49117.1"/>
    <property type="molecule type" value="Genomic_DNA"/>
</dbReference>
<gene>
    <name evidence="1" type="ORF">C1Y40_00663</name>
</gene>
<proteinExistence type="predicted"/>
<reference evidence="1 2" key="1">
    <citation type="journal article" date="2017" name="Int. J. Syst. Evol. Microbiol.">
        <title>Mycobacterium talmoniae sp. nov., a slowly growing mycobacterium isolated from human respiratory samples.</title>
        <authorList>
            <person name="Davidson R.M."/>
            <person name="DeGroote M.A."/>
            <person name="Marola J.L."/>
            <person name="Buss S."/>
            <person name="Jones V."/>
            <person name="McNeil M.R."/>
            <person name="Freifeld A.G."/>
            <person name="Elaine Epperson L."/>
            <person name="Hasan N.A."/>
            <person name="Jackson M."/>
            <person name="Iwen P.C."/>
            <person name="Salfinger M."/>
            <person name="Strong M."/>
        </authorList>
    </citation>
    <scope>NUCLEOTIDE SEQUENCE [LARGE SCALE GENOMIC DNA]</scope>
    <source>
        <strain evidence="1 2">ATCC BAA-2683</strain>
    </source>
</reference>
<dbReference type="GO" id="GO:0004806">
    <property type="term" value="F:triacylglycerol lipase activity"/>
    <property type="evidence" value="ECO:0007669"/>
    <property type="project" value="InterPro"/>
</dbReference>
<dbReference type="Proteomes" id="UP000238296">
    <property type="component" value="Unassembled WGS sequence"/>
</dbReference>
<sequence>MMLWAPILASGALANADNGYHGDFYLPPEPLPAGAPGDVIRTEPSPIAVGNDFPDAFPGAATRIMYRSTDMREHPVAVTGTYFQPTKPWEGPGARPLIAFGVGTQGQGDQCAPSRLFNVYVYHSRPLDFMLGYELLFVQRMLQRGWAVVVTDYQALGTPGVHTFVNRVAEAHAVLDAARAAYRLPDTGLSPQGPLALYGYSQGGGAVAAAAELASSYAPELPIVGTYSGAPVADVKETLDYSDGSILAGLNGYVLNGLLAAYPEHADAIHAGLTPDGEDLIAKTQNQCVGETLINFMFRHVRRYFADDPTALITREPFTSMFDEQRVGRLKPTGPALINGNRYDPLVPYTAVVQLGWDWCALGADVQFNTNEEPPLLNKLAINHALPMVVDAPLALQWIADRFAGLPTTPNCGSF</sequence>
<dbReference type="GO" id="GO:0016042">
    <property type="term" value="P:lipid catabolic process"/>
    <property type="evidence" value="ECO:0007669"/>
    <property type="project" value="InterPro"/>
</dbReference>
<protein>
    <submittedName>
        <fullName evidence="1">Putative inactive lipase</fullName>
    </submittedName>
</protein>
<dbReference type="Pfam" id="PF03583">
    <property type="entry name" value="LIP"/>
    <property type="match status" value="1"/>
</dbReference>